<dbReference type="Proteomes" id="UP000265618">
    <property type="component" value="Unassembled WGS sequence"/>
</dbReference>
<feature type="non-terminal residue" evidence="1">
    <location>
        <position position="1"/>
    </location>
</feature>
<evidence type="ECO:0000313" key="2">
    <source>
        <dbReference type="Proteomes" id="UP000265618"/>
    </source>
</evidence>
<protein>
    <submittedName>
        <fullName evidence="1">Uncharacterized protein</fullName>
    </submittedName>
</protein>
<comment type="caution">
    <text evidence="1">The sequence shown here is derived from an EMBL/GenBank/DDBJ whole genome shotgun (WGS) entry which is preliminary data.</text>
</comment>
<gene>
    <name evidence="1" type="ORF">KIPB_013791</name>
</gene>
<proteinExistence type="predicted"/>
<reference evidence="1 2" key="1">
    <citation type="journal article" date="2018" name="PLoS ONE">
        <title>The draft genome of Kipferlia bialata reveals reductive genome evolution in fornicate parasites.</title>
        <authorList>
            <person name="Tanifuji G."/>
            <person name="Takabayashi S."/>
            <person name="Kume K."/>
            <person name="Takagi M."/>
            <person name="Nakayama T."/>
            <person name="Kamikawa R."/>
            <person name="Inagaki Y."/>
            <person name="Hashimoto T."/>
        </authorList>
    </citation>
    <scope>NUCLEOTIDE SEQUENCE [LARGE SCALE GENOMIC DNA]</scope>
    <source>
        <strain evidence="1">NY0173</strain>
    </source>
</reference>
<sequence>GEDMCLGSCKAHTGFCIETKPKHCACSTCGFDLHSEACWGTCDYPSTCALVTNSTCACTTCGWATPAQDKCVGICNAGTFCSQAKEDSKCTCRNDACSYDYATHKCLGTCSHGSGMCIEYKPEKCACESCAYDYGYDKVCMLIRRP</sequence>
<name>A0A9K3GPR9_9EUKA</name>
<dbReference type="AlphaFoldDB" id="A0A9K3GPR9"/>
<accession>A0A9K3GPR9</accession>
<keyword evidence="2" id="KW-1185">Reference proteome</keyword>
<organism evidence="1 2">
    <name type="scientific">Kipferlia bialata</name>
    <dbReference type="NCBI Taxonomy" id="797122"/>
    <lineage>
        <taxon>Eukaryota</taxon>
        <taxon>Metamonada</taxon>
        <taxon>Carpediemonas-like organisms</taxon>
        <taxon>Kipferlia</taxon>
    </lineage>
</organism>
<dbReference type="EMBL" id="BDIP01006742">
    <property type="protein sequence ID" value="GIQ90837.1"/>
    <property type="molecule type" value="Genomic_DNA"/>
</dbReference>
<evidence type="ECO:0000313" key="1">
    <source>
        <dbReference type="EMBL" id="GIQ90837.1"/>
    </source>
</evidence>